<keyword evidence="1" id="KW-0812">Transmembrane</keyword>
<proteinExistence type="predicted"/>
<evidence type="ECO:0000256" key="1">
    <source>
        <dbReference type="SAM" id="Phobius"/>
    </source>
</evidence>
<dbReference type="Proteomes" id="UP000315112">
    <property type="component" value="Unassembled WGS sequence"/>
</dbReference>
<feature type="transmembrane region" description="Helical" evidence="1">
    <location>
        <begin position="98"/>
        <end position="117"/>
    </location>
</feature>
<gene>
    <name evidence="2" type="ORF">IP92_02145</name>
</gene>
<protein>
    <submittedName>
        <fullName evidence="2">Putative membrane protein</fullName>
    </submittedName>
</protein>
<dbReference type="InterPro" id="IPR018706">
    <property type="entry name" value="DUF2214_membrane"/>
</dbReference>
<dbReference type="Pfam" id="PF09980">
    <property type="entry name" value="DUF2214"/>
    <property type="match status" value="1"/>
</dbReference>
<sequence>MPPAKRFDNAQREGYIVVTMTDLILAIVHHLIVFGIAAVLAAELALMRPAAMSPHTVRLLGRFDAAYGVLALAILVVGFGRVFHGAKGADFYLHNPAFWIKVGAFLVVGLLSIKPTLRILAWQKALKADAGFTPPLDEVNALRRRMLGEIHVFAVIPIAAAAMARGFGYS</sequence>
<organism evidence="2 3">
    <name type="scientific">Pseudoduganella flava</name>
    <dbReference type="NCBI Taxonomy" id="871742"/>
    <lineage>
        <taxon>Bacteria</taxon>
        <taxon>Pseudomonadati</taxon>
        <taxon>Pseudomonadota</taxon>
        <taxon>Betaproteobacteria</taxon>
        <taxon>Burkholderiales</taxon>
        <taxon>Oxalobacteraceae</taxon>
        <taxon>Telluria group</taxon>
        <taxon>Pseudoduganella</taxon>
    </lineage>
</organism>
<name>A0A562PWC3_9BURK</name>
<reference evidence="2 3" key="1">
    <citation type="journal article" date="2015" name="Stand. Genomic Sci.">
        <title>Genomic Encyclopedia of Bacterial and Archaeal Type Strains, Phase III: the genomes of soil and plant-associated and newly described type strains.</title>
        <authorList>
            <person name="Whitman W.B."/>
            <person name="Woyke T."/>
            <person name="Klenk H.P."/>
            <person name="Zhou Y."/>
            <person name="Lilburn T.G."/>
            <person name="Beck B.J."/>
            <person name="De Vos P."/>
            <person name="Vandamme P."/>
            <person name="Eisen J.A."/>
            <person name="Garrity G."/>
            <person name="Hugenholtz P."/>
            <person name="Kyrpides N.C."/>
        </authorList>
    </citation>
    <scope>NUCLEOTIDE SEQUENCE [LARGE SCALE GENOMIC DNA]</scope>
    <source>
        <strain evidence="2 3">CGMCC 1.10685</strain>
    </source>
</reference>
<dbReference type="EMBL" id="VLKW01000003">
    <property type="protein sequence ID" value="TWI48752.1"/>
    <property type="molecule type" value="Genomic_DNA"/>
</dbReference>
<feature type="transmembrane region" description="Helical" evidence="1">
    <location>
        <begin position="67"/>
        <end position="86"/>
    </location>
</feature>
<evidence type="ECO:0000313" key="2">
    <source>
        <dbReference type="EMBL" id="TWI48752.1"/>
    </source>
</evidence>
<keyword evidence="1" id="KW-0472">Membrane</keyword>
<feature type="transmembrane region" description="Helical" evidence="1">
    <location>
        <begin position="23"/>
        <end position="46"/>
    </location>
</feature>
<dbReference type="AlphaFoldDB" id="A0A562PWC3"/>
<keyword evidence="1" id="KW-1133">Transmembrane helix</keyword>
<accession>A0A562PWC3</accession>
<feature type="transmembrane region" description="Helical" evidence="1">
    <location>
        <begin position="150"/>
        <end position="168"/>
    </location>
</feature>
<evidence type="ECO:0000313" key="3">
    <source>
        <dbReference type="Proteomes" id="UP000315112"/>
    </source>
</evidence>
<comment type="caution">
    <text evidence="2">The sequence shown here is derived from an EMBL/GenBank/DDBJ whole genome shotgun (WGS) entry which is preliminary data.</text>
</comment>